<reference evidence="2 4" key="1">
    <citation type="submission" date="2020-07" db="EMBL/GenBank/DDBJ databases">
        <authorList>
            <person name="Criscuolo A."/>
        </authorList>
    </citation>
    <scope>NUCLEOTIDE SEQUENCE [LARGE SCALE GENOMIC DNA]</scope>
    <source>
        <strain evidence="2">CIP111751</strain>
    </source>
</reference>
<dbReference type="EMBL" id="CAJEWA010000006">
    <property type="protein sequence ID" value="CAD2079318.1"/>
    <property type="molecule type" value="Genomic_DNA"/>
</dbReference>
<sequence>MSAKNEKKVLIPEKYSSLFMITCTFFGAILGSLLVYFIQGEFPYEVLAGGLAAIIILIIIEVIKKKSKKDNVPEVDERVTHNIFNFFAYGSHIFMAILIIGIAVFTMMGNESMPLVYLWIFAFVYIWVVGIGALVVKRR</sequence>
<keyword evidence="1" id="KW-0812">Transmembrane</keyword>
<evidence type="ECO:0000313" key="2">
    <source>
        <dbReference type="EMBL" id="CAD2079318.1"/>
    </source>
</evidence>
<evidence type="ECO:0000256" key="1">
    <source>
        <dbReference type="SAM" id="Phobius"/>
    </source>
</evidence>
<feature type="transmembrane region" description="Helical" evidence="1">
    <location>
        <begin position="18"/>
        <end position="38"/>
    </location>
</feature>
<feature type="transmembrane region" description="Helical" evidence="1">
    <location>
        <begin position="44"/>
        <end position="63"/>
    </location>
</feature>
<dbReference type="RefSeq" id="WP_184280734.1">
    <property type="nucleotide sequence ID" value="NZ_BMCO01000001.1"/>
</dbReference>
<accession>A0A6V7RM39</accession>
<evidence type="ECO:0000313" key="3">
    <source>
        <dbReference type="EMBL" id="MBB6422199.1"/>
    </source>
</evidence>
<feature type="transmembrane region" description="Helical" evidence="1">
    <location>
        <begin position="116"/>
        <end position="136"/>
    </location>
</feature>
<organism evidence="2 4">
    <name type="scientific">Jeotgalicoccus coquinae</name>
    <dbReference type="NCBI Taxonomy" id="709509"/>
    <lineage>
        <taxon>Bacteria</taxon>
        <taxon>Bacillati</taxon>
        <taxon>Bacillota</taxon>
        <taxon>Bacilli</taxon>
        <taxon>Bacillales</taxon>
        <taxon>Staphylococcaceae</taxon>
        <taxon>Jeotgalicoccus</taxon>
    </lineage>
</organism>
<protein>
    <submittedName>
        <fullName evidence="3">MFS family permease</fullName>
    </submittedName>
</protein>
<evidence type="ECO:0000313" key="4">
    <source>
        <dbReference type="Proteomes" id="UP000534001"/>
    </source>
</evidence>
<keyword evidence="1" id="KW-0472">Membrane</keyword>
<feature type="transmembrane region" description="Helical" evidence="1">
    <location>
        <begin position="83"/>
        <end position="104"/>
    </location>
</feature>
<reference evidence="3 5" key="2">
    <citation type="submission" date="2020-08" db="EMBL/GenBank/DDBJ databases">
        <title>Genomic Encyclopedia of Type Strains, Phase IV (KMG-IV): sequencing the most valuable type-strain genomes for metagenomic binning, comparative biology and taxonomic classification.</title>
        <authorList>
            <person name="Goeker M."/>
        </authorList>
    </citation>
    <scope>NUCLEOTIDE SEQUENCE [LARGE SCALE GENOMIC DNA]</scope>
    <source>
        <strain evidence="3 5">DSM 22419</strain>
    </source>
</reference>
<dbReference type="Proteomes" id="UP000545588">
    <property type="component" value="Unassembled WGS sequence"/>
</dbReference>
<keyword evidence="5" id="KW-1185">Reference proteome</keyword>
<dbReference type="EMBL" id="JACHFF010000001">
    <property type="protein sequence ID" value="MBB6422199.1"/>
    <property type="molecule type" value="Genomic_DNA"/>
</dbReference>
<proteinExistence type="predicted"/>
<keyword evidence="1" id="KW-1133">Transmembrane helix</keyword>
<gene>
    <name evidence="3" type="ORF">HNR41_000125</name>
    <name evidence="2" type="ORF">JEOCOQ751_01458</name>
</gene>
<evidence type="ECO:0000313" key="5">
    <source>
        <dbReference type="Proteomes" id="UP000545588"/>
    </source>
</evidence>
<dbReference type="AlphaFoldDB" id="A0A6V7RM39"/>
<name>A0A6V7RM39_9STAP</name>
<dbReference type="Proteomes" id="UP000534001">
    <property type="component" value="Unassembled WGS sequence"/>
</dbReference>
<comment type="caution">
    <text evidence="2">The sequence shown here is derived from an EMBL/GenBank/DDBJ whole genome shotgun (WGS) entry which is preliminary data.</text>
</comment>